<proteinExistence type="predicted"/>
<gene>
    <name evidence="2" type="ORF">GCM10010430_46310</name>
</gene>
<protein>
    <recommendedName>
        <fullName evidence="4">Integral membrane protein</fullName>
    </recommendedName>
</protein>
<keyword evidence="1" id="KW-0472">Membrane</keyword>
<comment type="caution">
    <text evidence="2">The sequence shown here is derived from an EMBL/GenBank/DDBJ whole genome shotgun (WGS) entry which is preliminary data.</text>
</comment>
<organism evidence="2 3">
    <name type="scientific">Kitasatospora cystarginea</name>
    <dbReference type="NCBI Taxonomy" id="58350"/>
    <lineage>
        <taxon>Bacteria</taxon>
        <taxon>Bacillati</taxon>
        <taxon>Actinomycetota</taxon>
        <taxon>Actinomycetes</taxon>
        <taxon>Kitasatosporales</taxon>
        <taxon>Streptomycetaceae</taxon>
        <taxon>Kitasatospora</taxon>
    </lineage>
</organism>
<evidence type="ECO:0000313" key="2">
    <source>
        <dbReference type="EMBL" id="GAA2257204.1"/>
    </source>
</evidence>
<reference evidence="3" key="1">
    <citation type="journal article" date="2019" name="Int. J. Syst. Evol. Microbiol.">
        <title>The Global Catalogue of Microorganisms (GCM) 10K type strain sequencing project: providing services to taxonomists for standard genome sequencing and annotation.</title>
        <authorList>
            <consortium name="The Broad Institute Genomics Platform"/>
            <consortium name="The Broad Institute Genome Sequencing Center for Infectious Disease"/>
            <person name="Wu L."/>
            <person name="Ma J."/>
        </authorList>
    </citation>
    <scope>NUCLEOTIDE SEQUENCE [LARGE SCALE GENOMIC DNA]</scope>
    <source>
        <strain evidence="3">JCM 7356</strain>
    </source>
</reference>
<feature type="transmembrane region" description="Helical" evidence="1">
    <location>
        <begin position="65"/>
        <end position="81"/>
    </location>
</feature>
<feature type="transmembrane region" description="Helical" evidence="1">
    <location>
        <begin position="37"/>
        <end position="59"/>
    </location>
</feature>
<feature type="transmembrane region" description="Helical" evidence="1">
    <location>
        <begin position="122"/>
        <end position="144"/>
    </location>
</feature>
<feature type="transmembrane region" description="Helical" evidence="1">
    <location>
        <begin position="88"/>
        <end position="107"/>
    </location>
</feature>
<dbReference type="Pfam" id="PF19608">
    <property type="entry name" value="DUF6113"/>
    <property type="match status" value="1"/>
</dbReference>
<keyword evidence="1" id="KW-1133">Transmembrane helix</keyword>
<dbReference type="InterPro" id="IPR046095">
    <property type="entry name" value="DUF6113"/>
</dbReference>
<accession>A0ABP5REC3</accession>
<dbReference type="RefSeq" id="WP_344638389.1">
    <property type="nucleotide sequence ID" value="NZ_BAAATR010000021.1"/>
</dbReference>
<sequence length="153" mass="15696">MSPSPKGAPAGRSLPAKVLGSQAERLAEPQPPRAGRIVAYVVLFLLGLVVSLCGCFVQALWPPFGMLLAVAASLGLFYGGLRLTGTKLGAGAPLGGWFLMLLVLMSPRPKGDFVLSADPTSYAYLFLGAVGGVICATLPTRGGFGLGVPGPKR</sequence>
<evidence type="ECO:0000313" key="3">
    <source>
        <dbReference type="Proteomes" id="UP001500305"/>
    </source>
</evidence>
<evidence type="ECO:0000256" key="1">
    <source>
        <dbReference type="SAM" id="Phobius"/>
    </source>
</evidence>
<dbReference type="Proteomes" id="UP001500305">
    <property type="component" value="Unassembled WGS sequence"/>
</dbReference>
<evidence type="ECO:0008006" key="4">
    <source>
        <dbReference type="Google" id="ProtNLM"/>
    </source>
</evidence>
<keyword evidence="3" id="KW-1185">Reference proteome</keyword>
<dbReference type="EMBL" id="BAAATR010000021">
    <property type="protein sequence ID" value="GAA2257204.1"/>
    <property type="molecule type" value="Genomic_DNA"/>
</dbReference>
<keyword evidence="1" id="KW-0812">Transmembrane</keyword>
<name>A0ABP5REC3_9ACTN</name>